<evidence type="ECO:0000313" key="2">
    <source>
        <dbReference type="EMBL" id="RID47474.1"/>
    </source>
</evidence>
<dbReference type="Proteomes" id="UP000264353">
    <property type="component" value="Chromosome A9"/>
</dbReference>
<evidence type="ECO:0000313" key="3">
    <source>
        <dbReference type="Proteomes" id="UP000264353"/>
    </source>
</evidence>
<dbReference type="AlphaFoldDB" id="A0A397Y6X8"/>
<organism evidence="2 3">
    <name type="scientific">Brassica campestris</name>
    <name type="common">Field mustard</name>
    <dbReference type="NCBI Taxonomy" id="3711"/>
    <lineage>
        <taxon>Eukaryota</taxon>
        <taxon>Viridiplantae</taxon>
        <taxon>Streptophyta</taxon>
        <taxon>Embryophyta</taxon>
        <taxon>Tracheophyta</taxon>
        <taxon>Spermatophyta</taxon>
        <taxon>Magnoliopsida</taxon>
        <taxon>eudicotyledons</taxon>
        <taxon>Gunneridae</taxon>
        <taxon>Pentapetalae</taxon>
        <taxon>rosids</taxon>
        <taxon>malvids</taxon>
        <taxon>Brassicales</taxon>
        <taxon>Brassicaceae</taxon>
        <taxon>Brassiceae</taxon>
        <taxon>Brassica</taxon>
    </lineage>
</organism>
<gene>
    <name evidence="2" type="ORF">BRARA_I04065</name>
</gene>
<dbReference type="SMART" id="SM00579">
    <property type="entry name" value="FBD"/>
    <property type="match status" value="1"/>
</dbReference>
<dbReference type="Pfam" id="PF00646">
    <property type="entry name" value="F-box"/>
    <property type="match status" value="1"/>
</dbReference>
<reference evidence="2 3" key="1">
    <citation type="submission" date="2018-06" db="EMBL/GenBank/DDBJ databases">
        <title>WGS assembly of Brassica rapa FPsc.</title>
        <authorList>
            <person name="Bowman J."/>
            <person name="Kohchi T."/>
            <person name="Yamato K."/>
            <person name="Jenkins J."/>
            <person name="Shu S."/>
            <person name="Ishizaki K."/>
            <person name="Yamaoka S."/>
            <person name="Nishihama R."/>
            <person name="Nakamura Y."/>
            <person name="Berger F."/>
            <person name="Adam C."/>
            <person name="Aki S."/>
            <person name="Althoff F."/>
            <person name="Araki T."/>
            <person name="Arteaga-Vazquez M."/>
            <person name="Balasubrmanian S."/>
            <person name="Bauer D."/>
            <person name="Boehm C."/>
            <person name="Briginshaw L."/>
            <person name="Caballero-Perez J."/>
            <person name="Catarino B."/>
            <person name="Chen F."/>
            <person name="Chiyoda S."/>
            <person name="Chovatia M."/>
            <person name="Davies K."/>
            <person name="Delmans M."/>
            <person name="Demura T."/>
            <person name="Dierschke T."/>
            <person name="Dolan L."/>
            <person name="Dorantes-Acosta A."/>
            <person name="Eklund D."/>
            <person name="Florent S."/>
            <person name="Flores-Sandoval E."/>
            <person name="Fujiyama A."/>
            <person name="Fukuzawa H."/>
            <person name="Galik B."/>
            <person name="Grimanelli D."/>
            <person name="Grimwood J."/>
            <person name="Grossniklaus U."/>
            <person name="Hamada T."/>
            <person name="Haseloff J."/>
            <person name="Hetherington A."/>
            <person name="Higo A."/>
            <person name="Hirakawa Y."/>
            <person name="Hundley H."/>
            <person name="Ikeda Y."/>
            <person name="Inoue K."/>
            <person name="Inoue S."/>
            <person name="Ishida S."/>
            <person name="Jia Q."/>
            <person name="Kakita M."/>
            <person name="Kanazawa T."/>
            <person name="Kawai Y."/>
            <person name="Kawashima T."/>
            <person name="Kennedy M."/>
            <person name="Kinose K."/>
            <person name="Kinoshita T."/>
            <person name="Kohara Y."/>
            <person name="Koide E."/>
            <person name="Komatsu K."/>
            <person name="Kopischke S."/>
            <person name="Kubo M."/>
            <person name="Kyozuka J."/>
            <person name="Lagercrantz U."/>
            <person name="Lin S."/>
            <person name="Lindquist E."/>
            <person name="Lipzen A."/>
            <person name="Lu C."/>
            <person name="Luna E."/>
            <person name="Martienssen R."/>
            <person name="Minamino N."/>
            <person name="Mizutani M."/>
            <person name="Mizutani M."/>
            <person name="Mochizuki N."/>
            <person name="Monte I."/>
            <person name="Mosher R."/>
            <person name="Nagasaki H."/>
            <person name="Nakagami H."/>
            <person name="Naramoto S."/>
            <person name="Nishitani K."/>
            <person name="Ohtani M."/>
            <person name="Okamoto T."/>
            <person name="Okumura M."/>
            <person name="Phillips J."/>
            <person name="Pollak B."/>
            <person name="Reinders A."/>
            <person name="Roevekamp M."/>
            <person name="Sano R."/>
            <person name="Sawa S."/>
            <person name="Schmid M."/>
            <person name="Shirakawa M."/>
            <person name="Solano R."/>
            <person name="Spunde A."/>
            <person name="Suetsugu N."/>
            <person name="Sugano S."/>
            <person name="Sugiyama A."/>
            <person name="Sun R."/>
            <person name="Suzuki Y."/>
            <person name="Takenaka M."/>
            <person name="Takezawa D."/>
            <person name="Tomogane H."/>
            <person name="Tsuzuki M."/>
            <person name="Ueda T."/>
            <person name="Umeda M."/>
            <person name="Ward J."/>
            <person name="Watanabe Y."/>
            <person name="Yazaki K."/>
            <person name="Yokoyama R."/>
            <person name="Yoshitake Y."/>
            <person name="Yotsui I."/>
            <person name="Zachgo S."/>
            <person name="Schmutz J."/>
        </authorList>
    </citation>
    <scope>NUCLEOTIDE SEQUENCE [LARGE SCALE GENOMIC DNA]</scope>
    <source>
        <strain evidence="3">cv. B-3</strain>
    </source>
</reference>
<dbReference type="SUPFAM" id="SSF52047">
    <property type="entry name" value="RNI-like"/>
    <property type="match status" value="1"/>
</dbReference>
<dbReference type="InterPro" id="IPR055294">
    <property type="entry name" value="FBL60-like"/>
</dbReference>
<dbReference type="InterPro" id="IPR053781">
    <property type="entry name" value="F-box_AtFBL13-like"/>
</dbReference>
<dbReference type="InterPro" id="IPR032675">
    <property type="entry name" value="LRR_dom_sf"/>
</dbReference>
<dbReference type="PROSITE" id="PS50181">
    <property type="entry name" value="FBOX"/>
    <property type="match status" value="1"/>
</dbReference>
<dbReference type="EMBL" id="CM010636">
    <property type="protein sequence ID" value="RID47474.1"/>
    <property type="molecule type" value="Genomic_DNA"/>
</dbReference>
<dbReference type="InterPro" id="IPR055411">
    <property type="entry name" value="LRR_FXL15/At3g58940/PEG3-like"/>
</dbReference>
<proteinExistence type="predicted"/>
<accession>A0A397Y6X8</accession>
<dbReference type="CDD" id="cd22160">
    <property type="entry name" value="F-box_AtFBL13-like"/>
    <property type="match status" value="1"/>
</dbReference>
<name>A0A397Y6X8_BRACM</name>
<dbReference type="PANTHER" id="PTHR31293">
    <property type="entry name" value="RNI-LIKE SUPERFAMILY PROTEIN"/>
    <property type="match status" value="1"/>
</dbReference>
<dbReference type="InterPro" id="IPR036047">
    <property type="entry name" value="F-box-like_dom_sf"/>
</dbReference>
<dbReference type="SUPFAM" id="SSF81383">
    <property type="entry name" value="F-box domain"/>
    <property type="match status" value="1"/>
</dbReference>
<protein>
    <recommendedName>
        <fullName evidence="1">F-box domain-containing protein</fullName>
    </recommendedName>
</protein>
<dbReference type="PANTHER" id="PTHR31293:SF16">
    <property type="entry name" value="RNI-LIKE SUPERFAMILY PROTEIN"/>
    <property type="match status" value="1"/>
</dbReference>
<sequence>MSSIDYISRLPDCLISHILSFVSTKEAASTSVLAKRWRYLFALTPDLYFDDSVYLNPENKSKTLMSFVDFVDRVLVLHQNVPLNRFSLKCEDVIHPAIITSWLLKVMNRGVLDLDLQIISSDMDCPLPSEMFVSETLVKLFIRVCGVLAIDKAKDVFLPKVKTLRFDHVIVKNSFFRKLLLGCQALKTLVLNNFFEKVSFDTPNLVLLEYSDTIADKYPKVEFSSLVEARLDLRMTKDRLVKAKFSDDDRSLPVEMVASATNFFMGICNVKVLHLSSDTLEVLTYCGKPIPEFYNLVHLTIQTDLEVSWGTLHAILKNCPKLETLVFEGLHYGDINHTPWEDTSAWLSSSPVKKLKVLKFEAVSCDIDDMDRQIYIIKHFVETMPNLEEVVLYYVTRGDDDDPRIVSTAFQMFEKLASTKCKIRVVSDKITLSSTIVCSTSATTGLL</sequence>
<dbReference type="InterPro" id="IPR006566">
    <property type="entry name" value="FBD"/>
</dbReference>
<dbReference type="Gene3D" id="1.20.1280.50">
    <property type="match status" value="1"/>
</dbReference>
<dbReference type="Gene3D" id="3.80.10.10">
    <property type="entry name" value="Ribonuclease Inhibitor"/>
    <property type="match status" value="1"/>
</dbReference>
<feature type="domain" description="F-box" evidence="1">
    <location>
        <begin position="4"/>
        <end position="52"/>
    </location>
</feature>
<dbReference type="InterPro" id="IPR001810">
    <property type="entry name" value="F-box_dom"/>
</dbReference>
<evidence type="ECO:0000259" key="1">
    <source>
        <dbReference type="PROSITE" id="PS50181"/>
    </source>
</evidence>
<dbReference type="Pfam" id="PF24758">
    <property type="entry name" value="LRR_At5g56370"/>
    <property type="match status" value="1"/>
</dbReference>